<dbReference type="Pfam" id="PF04732">
    <property type="entry name" value="Filament_head"/>
    <property type="match status" value="1"/>
</dbReference>
<dbReference type="AlphaFoldDB" id="Q5R8Z9"/>
<dbReference type="FunFam" id="1.20.5.500:FF:000001">
    <property type="entry name" value="Type II keratin 23"/>
    <property type="match status" value="1"/>
</dbReference>
<evidence type="ECO:0000256" key="5">
    <source>
        <dbReference type="ARBA" id="ARBA00023054"/>
    </source>
</evidence>
<dbReference type="PANTHER" id="PTHR45652:SF8">
    <property type="entry name" value="NEUROFILAMENT LIGHT POLYPEPTIDE"/>
    <property type="match status" value="1"/>
</dbReference>
<evidence type="ECO:0000256" key="10">
    <source>
        <dbReference type="SAM" id="MobiDB-lite"/>
    </source>
</evidence>
<evidence type="ECO:0000256" key="8">
    <source>
        <dbReference type="ARBA" id="ARBA00061646"/>
    </source>
</evidence>
<feature type="domain" description="IF rod" evidence="11">
    <location>
        <begin position="90"/>
        <end position="401"/>
    </location>
</feature>
<evidence type="ECO:0000313" key="12">
    <source>
        <dbReference type="EMBL" id="CAH91761.1"/>
    </source>
</evidence>
<dbReference type="Gene3D" id="1.20.5.500">
    <property type="entry name" value="Single helix bin"/>
    <property type="match status" value="1"/>
</dbReference>
<evidence type="ECO:0000256" key="1">
    <source>
        <dbReference type="ARBA" id="ARBA00004496"/>
    </source>
</evidence>
<sequence>MSSFSYEPYYSTSYKRRYVETPRVHISSVRSGYSTARSAYSSYSAPVSSSLSVRRSYSSSSGSLMPSLENLDLSQVAAISNDLKSIRTQEKAQLQDLNDRFASFIERVHELEQQNKVLEAELLVLRQKHSEPSHFRALYEQEIRDLRLAAEDATNEKQALQGEREGLEETLRNLQARYEEEVLSREDAEGRLMEARKGADEAALARAELEKRIDSLMDEISFLKKVHEEEIAELQAQIQYAQISVEMDVTKPDLSAALKDIRAQYEKLAAKNMQNAEEWFKSRFTVLTESAAKNTDAVRAAKDEVSESRRLLKAKTLEIEACRGMNEALEKQLQELEDKQNADISAMQDTINKLENELRTTKSEMARYLKEYQDLLNVKMALDIEIAAYRRKLLEGEETRLSFTSVGSITSGYSQSSQVFGRSAYGGLQTSSYLMSTRSFPSYYTSHVQEEQIEVEETIEAAKAEEAKDEPPSEGEAEEEEKDKEEAEEEEAAEEEEDLDFVRFLFMLKLPRKSLKKQKKKKKEVKVKKERKPKKLKRRRRKLKVLGRNKQLRRKIEPPFP</sequence>
<evidence type="ECO:0000256" key="9">
    <source>
        <dbReference type="SAM" id="Coils"/>
    </source>
</evidence>
<feature type="compositionally biased region" description="Acidic residues" evidence="10">
    <location>
        <begin position="472"/>
        <end position="498"/>
    </location>
</feature>
<dbReference type="GO" id="GO:0030424">
    <property type="term" value="C:axon"/>
    <property type="evidence" value="ECO:0007669"/>
    <property type="project" value="TreeGrafter"/>
</dbReference>
<evidence type="ECO:0000256" key="4">
    <source>
        <dbReference type="ARBA" id="ARBA00022754"/>
    </source>
</evidence>
<feature type="region of interest" description="Disordered" evidence="10">
    <location>
        <begin position="463"/>
        <end position="498"/>
    </location>
</feature>
<dbReference type="PANTHER" id="PTHR45652">
    <property type="entry name" value="GLIAL FIBRILLARY ACIDIC PROTEIN"/>
    <property type="match status" value="1"/>
</dbReference>
<keyword evidence="5 9" id="KW-0175">Coiled coil</keyword>
<dbReference type="InterPro" id="IPR006821">
    <property type="entry name" value="Intermed_filament_DNA-bd"/>
</dbReference>
<evidence type="ECO:0000256" key="3">
    <source>
        <dbReference type="ARBA" id="ARBA00022490"/>
    </source>
</evidence>
<evidence type="ECO:0000256" key="2">
    <source>
        <dbReference type="ARBA" id="ARBA00022481"/>
    </source>
</evidence>
<keyword evidence="3" id="KW-0963">Cytoplasm</keyword>
<feature type="coiled-coil region" evidence="9">
    <location>
        <begin position="312"/>
        <end position="378"/>
    </location>
</feature>
<accession>Q5R8Z9</accession>
<keyword evidence="4" id="KW-0403">Intermediate filament</keyword>
<name>Q5R8Z9_PONAB</name>
<feature type="compositionally biased region" description="Basic residues" evidence="10">
    <location>
        <begin position="514"/>
        <end position="553"/>
    </location>
</feature>
<feature type="coiled-coil region" evidence="9">
    <location>
        <begin position="94"/>
        <end position="278"/>
    </location>
</feature>
<dbReference type="SMART" id="SM01391">
    <property type="entry name" value="Filament"/>
    <property type="match status" value="1"/>
</dbReference>
<dbReference type="FunFam" id="1.20.5.1160:FF:000001">
    <property type="entry name" value="Keratin type II"/>
    <property type="match status" value="1"/>
</dbReference>
<dbReference type="InterPro" id="IPR050405">
    <property type="entry name" value="Intermediate_filament"/>
</dbReference>
<comment type="subunit">
    <text evidence="7">Forms homodimers (in vitro). Forms heterodimers with NEFH or NEFM; which can further hetero-oligomerize (in vitro). Forms heterodimers with INA (in vitro). Interacts with ARHGEF28. Interacts with TRIM2.</text>
</comment>
<dbReference type="Gene3D" id="1.20.5.170">
    <property type="match status" value="1"/>
</dbReference>
<comment type="function">
    <text evidence="6">Neurofilaments usually contain three intermediate filament proteins: NEFL, NEFM, and NEFH which are involved in the maintenance of neuronal caliber. May additionally cooperate with the neuronal intermediate filament proteins PRPH and INA to form neuronal filamentous networks.</text>
</comment>
<dbReference type="EMBL" id="CR859598">
    <property type="protein sequence ID" value="CAH91761.1"/>
    <property type="molecule type" value="Transcribed_RNA"/>
</dbReference>
<keyword evidence="2" id="KW-0488">Methylation</keyword>
<gene>
    <name evidence="12" type="primary">DKFZp459B215</name>
</gene>
<protein>
    <submittedName>
        <fullName evidence="12">Uncharacterized protein DKFZp459B215</fullName>
    </submittedName>
</protein>
<dbReference type="GO" id="GO:0005737">
    <property type="term" value="C:cytoplasm"/>
    <property type="evidence" value="ECO:0007669"/>
    <property type="project" value="UniProtKB-SubCell"/>
</dbReference>
<dbReference type="PROSITE" id="PS51842">
    <property type="entry name" value="IF_ROD_2"/>
    <property type="match status" value="1"/>
</dbReference>
<comment type="subcellular location">
    <subcellularLocation>
        <location evidence="1">Cytoplasm</location>
    </subcellularLocation>
</comment>
<evidence type="ECO:0000256" key="6">
    <source>
        <dbReference type="ARBA" id="ARBA00046027"/>
    </source>
</evidence>
<proteinExistence type="inferred from homology"/>
<reference evidence="12" key="1">
    <citation type="submission" date="2004-11" db="EMBL/GenBank/DDBJ databases">
        <authorList>
            <consortium name="The German cDNA Consortium"/>
            <person name="Ansorge W."/>
            <person name="Krieger S."/>
            <person name="Regiert T."/>
            <person name="Rittmueller C."/>
            <person name="Schwager B."/>
            <person name="Mewes H.W."/>
            <person name="Weil B."/>
            <person name="Amid C."/>
            <person name="Osanger A."/>
            <person name="Fobo G."/>
            <person name="Han M."/>
            <person name="Wiemann S."/>
        </authorList>
    </citation>
    <scope>NUCLEOTIDE SEQUENCE</scope>
    <source>
        <tissue evidence="12">Cortex</tissue>
    </source>
</reference>
<dbReference type="InterPro" id="IPR039008">
    <property type="entry name" value="IF_rod_dom"/>
</dbReference>
<dbReference type="FunFam" id="1.20.5.170:FF:000002">
    <property type="entry name" value="Type I keratin KA11"/>
    <property type="match status" value="1"/>
</dbReference>
<organism evidence="12">
    <name type="scientific">Pongo abelii</name>
    <name type="common">Sumatran orangutan</name>
    <name type="synonym">Pongo pygmaeus abelii</name>
    <dbReference type="NCBI Taxonomy" id="9601"/>
    <lineage>
        <taxon>Eukaryota</taxon>
        <taxon>Metazoa</taxon>
        <taxon>Chordata</taxon>
        <taxon>Craniata</taxon>
        <taxon>Vertebrata</taxon>
        <taxon>Euteleostomi</taxon>
        <taxon>Mammalia</taxon>
        <taxon>Eutheria</taxon>
        <taxon>Euarchontoglires</taxon>
        <taxon>Primates</taxon>
        <taxon>Haplorrhini</taxon>
        <taxon>Catarrhini</taxon>
        <taxon>Hominidae</taxon>
        <taxon>Pongo</taxon>
    </lineage>
</organism>
<dbReference type="Gene3D" id="1.20.5.1160">
    <property type="entry name" value="Vasodilator-stimulated phosphoprotein"/>
    <property type="match status" value="1"/>
</dbReference>
<feature type="region of interest" description="Disordered" evidence="10">
    <location>
        <begin position="514"/>
        <end position="561"/>
    </location>
</feature>
<dbReference type="GO" id="GO:0099160">
    <property type="term" value="C:postsynaptic intermediate filament cytoskeleton"/>
    <property type="evidence" value="ECO:0007669"/>
    <property type="project" value="TreeGrafter"/>
</dbReference>
<dbReference type="GO" id="GO:0033693">
    <property type="term" value="P:neurofilament bundle assembly"/>
    <property type="evidence" value="ECO:0007669"/>
    <property type="project" value="TreeGrafter"/>
</dbReference>
<dbReference type="SUPFAM" id="SSF64593">
    <property type="entry name" value="Intermediate filament protein, coiled coil region"/>
    <property type="match status" value="2"/>
</dbReference>
<comment type="similarity">
    <text evidence="8">Belongs to the intermediate filament family.</text>
</comment>
<dbReference type="Pfam" id="PF00038">
    <property type="entry name" value="Filament"/>
    <property type="match status" value="1"/>
</dbReference>
<evidence type="ECO:0000256" key="7">
    <source>
        <dbReference type="ARBA" id="ARBA00046817"/>
    </source>
</evidence>
<evidence type="ECO:0000259" key="11">
    <source>
        <dbReference type="PROSITE" id="PS51842"/>
    </source>
</evidence>
<dbReference type="GO" id="GO:0005882">
    <property type="term" value="C:intermediate filament"/>
    <property type="evidence" value="ECO:0007669"/>
    <property type="project" value="UniProtKB-KW"/>
</dbReference>
<dbReference type="GO" id="GO:0099184">
    <property type="term" value="F:structural constituent of postsynaptic intermediate filament cytoskeleton"/>
    <property type="evidence" value="ECO:0007669"/>
    <property type="project" value="TreeGrafter"/>
</dbReference>